<reference evidence="2" key="1">
    <citation type="journal article" date="2023" name="IScience">
        <title>Live-bearing cockroach genome reveals convergent evolutionary mechanisms linked to viviparity in insects and beyond.</title>
        <authorList>
            <person name="Fouks B."/>
            <person name="Harrison M.C."/>
            <person name="Mikhailova A.A."/>
            <person name="Marchal E."/>
            <person name="English S."/>
            <person name="Carruthers M."/>
            <person name="Jennings E.C."/>
            <person name="Chiamaka E.L."/>
            <person name="Frigard R.A."/>
            <person name="Pippel M."/>
            <person name="Attardo G.M."/>
            <person name="Benoit J.B."/>
            <person name="Bornberg-Bauer E."/>
            <person name="Tobe S.S."/>
        </authorList>
    </citation>
    <scope>NUCLEOTIDE SEQUENCE</scope>
    <source>
        <strain evidence="2">Stay&amp;Tobe</strain>
    </source>
</reference>
<protein>
    <recommendedName>
        <fullName evidence="4">Protein TsetseEP domain-containing protein</fullName>
    </recommendedName>
</protein>
<feature type="chain" id="PRO_5042077443" description="Protein TsetseEP domain-containing protein" evidence="1">
    <location>
        <begin position="35"/>
        <end position="262"/>
    </location>
</feature>
<keyword evidence="3" id="KW-1185">Reference proteome</keyword>
<dbReference type="EMBL" id="JASPKZ010005301">
    <property type="protein sequence ID" value="KAJ9588822.1"/>
    <property type="molecule type" value="Genomic_DNA"/>
</dbReference>
<dbReference type="Proteomes" id="UP001233999">
    <property type="component" value="Unassembled WGS sequence"/>
</dbReference>
<evidence type="ECO:0000313" key="3">
    <source>
        <dbReference type="Proteomes" id="UP001233999"/>
    </source>
</evidence>
<organism evidence="2 3">
    <name type="scientific">Diploptera punctata</name>
    <name type="common">Pacific beetle cockroach</name>
    <dbReference type="NCBI Taxonomy" id="6984"/>
    <lineage>
        <taxon>Eukaryota</taxon>
        <taxon>Metazoa</taxon>
        <taxon>Ecdysozoa</taxon>
        <taxon>Arthropoda</taxon>
        <taxon>Hexapoda</taxon>
        <taxon>Insecta</taxon>
        <taxon>Pterygota</taxon>
        <taxon>Neoptera</taxon>
        <taxon>Polyneoptera</taxon>
        <taxon>Dictyoptera</taxon>
        <taxon>Blattodea</taxon>
        <taxon>Blaberoidea</taxon>
        <taxon>Blaberidae</taxon>
        <taxon>Diplopterinae</taxon>
        <taxon>Diploptera</taxon>
    </lineage>
</organism>
<evidence type="ECO:0008006" key="4">
    <source>
        <dbReference type="Google" id="ProtNLM"/>
    </source>
</evidence>
<feature type="signal peptide" evidence="1">
    <location>
        <begin position="1"/>
        <end position="34"/>
    </location>
</feature>
<comment type="caution">
    <text evidence="2">The sequence shown here is derived from an EMBL/GenBank/DDBJ whole genome shotgun (WGS) entry which is preliminary data.</text>
</comment>
<proteinExistence type="predicted"/>
<sequence length="262" mass="29875">MGAGLYHHTKHPCYLGNMNNWLLFSFLICHTVIATHPKNNDFEDCSNPLINGSMDCKMPCFTPGKLDEALQLASEYSICITKNFNNNLKLAVQSIVNNGDDVIIIGLKENSRQYNETLDNFIKDLKRISNYTTAHQKECYKKAIKSGEREINSMLSDFYSCVDNIMDKFHEEVDRSVEEIQSAASVSSQFRKNMFRCLEDTPNEMQGVLCSYEIMSQIPRILTDPKPFFPEVDSIAASAKEEIKHIKKCSKSVFICGTRLKR</sequence>
<evidence type="ECO:0000313" key="2">
    <source>
        <dbReference type="EMBL" id="KAJ9588822.1"/>
    </source>
</evidence>
<gene>
    <name evidence="2" type="ORF">L9F63_017860</name>
</gene>
<reference evidence="2" key="2">
    <citation type="submission" date="2023-05" db="EMBL/GenBank/DDBJ databases">
        <authorList>
            <person name="Fouks B."/>
        </authorList>
    </citation>
    <scope>NUCLEOTIDE SEQUENCE</scope>
    <source>
        <strain evidence="2">Stay&amp;Tobe</strain>
        <tissue evidence="2">Testes</tissue>
    </source>
</reference>
<keyword evidence="1" id="KW-0732">Signal</keyword>
<dbReference type="AlphaFoldDB" id="A0AAD8EGK6"/>
<name>A0AAD8EGK6_DIPPU</name>
<accession>A0AAD8EGK6</accession>
<evidence type="ECO:0000256" key="1">
    <source>
        <dbReference type="SAM" id="SignalP"/>
    </source>
</evidence>